<organism evidence="2 3">
    <name type="scientific">Vairimorpha apis BRL 01</name>
    <dbReference type="NCBI Taxonomy" id="1037528"/>
    <lineage>
        <taxon>Eukaryota</taxon>
        <taxon>Fungi</taxon>
        <taxon>Fungi incertae sedis</taxon>
        <taxon>Microsporidia</taxon>
        <taxon>Nosematidae</taxon>
        <taxon>Vairimorpha</taxon>
    </lineage>
</organism>
<keyword evidence="3" id="KW-1185">Reference proteome</keyword>
<dbReference type="VEuPathDB" id="MicrosporidiaDB:NAPIS_ORF00269"/>
<dbReference type="VEuPathDB" id="MicrosporidiaDB:NAPIS_ORF00203"/>
<reference evidence="2 3" key="2">
    <citation type="journal article" date="2013" name="BMC Genomics">
        <title>Genome sequencing and comparative genomics of honey bee microsporidia, Nosema apis reveal novel insights into host-parasite interactions.</title>
        <authorList>
            <person name="Chen Yp."/>
            <person name="Pettis J.S."/>
            <person name="Zhao Y."/>
            <person name="Liu X."/>
            <person name="Tallon L.J."/>
            <person name="Sadzewicz L.D."/>
            <person name="Li R."/>
            <person name="Zheng H."/>
            <person name="Huang S."/>
            <person name="Zhang X."/>
            <person name="Hamilton M.C."/>
            <person name="Pernal S.F."/>
            <person name="Melathopoulos A.P."/>
            <person name="Yan X."/>
            <person name="Evans J.D."/>
        </authorList>
    </citation>
    <scope>NUCLEOTIDE SEQUENCE [LARGE SCALE GENOMIC DNA]</scope>
    <source>
        <strain evidence="2 3">BRL 01</strain>
    </source>
</reference>
<dbReference type="Proteomes" id="UP000053780">
    <property type="component" value="Unassembled WGS sequence"/>
</dbReference>
<name>T0MMH7_9MICR</name>
<evidence type="ECO:0000313" key="1">
    <source>
        <dbReference type="EMBL" id="EQB62151.1"/>
    </source>
</evidence>
<dbReference type="OrthoDB" id="2199738at2759"/>
<sequence length="229" mass="27174">MYILLFYIYVYCLKTAYELQKTTSGKLFDESTTLARPDTLGMDWKTNYFVSKTNYGPKYVAEIYSQLRLLLSHYFTYFYKHSAGFRSWYNDKAYEMDDKEKISIVDHLNANLRSIHDLDSFWQVTESPYLEARLVELDDNIIKLDKWITNEGMKFNFVHESLVHNSLNDDEQYDWLRRIATIVSDNLKAGLRNHQDGRYTHVFKNFLTATVEKKKLDAKLDDNIIMLGY</sequence>
<dbReference type="AlphaFoldDB" id="T0MMH7"/>
<evidence type="ECO:0000313" key="2">
    <source>
        <dbReference type="EMBL" id="EQB62210.1"/>
    </source>
</evidence>
<protein>
    <submittedName>
        <fullName evidence="2">Spore wall protein 26</fullName>
    </submittedName>
</protein>
<dbReference type="EMBL" id="KE646969">
    <property type="protein sequence ID" value="EQB62151.1"/>
    <property type="molecule type" value="Genomic_DNA"/>
</dbReference>
<dbReference type="HOGENOM" id="CLU_1210145_0_0_1"/>
<accession>T0MMH7</accession>
<reference evidence="2" key="1">
    <citation type="submission" date="2012-12" db="EMBL/GenBank/DDBJ databases">
        <authorList>
            <person name="Chen Y.P."/>
            <person name="Pettis J.S."/>
            <person name="Zhao Y."/>
            <person name="Liu X."/>
            <person name="Tallon L.J."/>
            <person name="Sadzewicz L.D."/>
            <person name="Li R."/>
            <person name="Zheng H."/>
            <person name="Huang S."/>
            <person name="Zhang X."/>
            <person name="Hamilton M.C."/>
            <person name="Pernal S.F."/>
            <person name="Melathopoulos A.P."/>
            <person name="Yan X."/>
            <person name="Evans J.D."/>
        </authorList>
    </citation>
    <scope>NUCLEOTIDE SEQUENCE</scope>
    <source>
        <strain evidence="2">BRL 01</strain>
    </source>
</reference>
<dbReference type="EMBL" id="KE646952">
    <property type="protein sequence ID" value="EQB62210.1"/>
    <property type="molecule type" value="Genomic_DNA"/>
</dbReference>
<proteinExistence type="predicted"/>
<gene>
    <name evidence="2" type="ORF">NAPIS_ORF00203</name>
    <name evidence="1" type="ORF">NAPIS_ORF00269</name>
</gene>
<evidence type="ECO:0000313" key="3">
    <source>
        <dbReference type="Proteomes" id="UP000053780"/>
    </source>
</evidence>